<dbReference type="RefSeq" id="WP_112481751.1">
    <property type="nucleotide sequence ID" value="NZ_JAIWZC010000001.1"/>
</dbReference>
<evidence type="ECO:0000313" key="3">
    <source>
        <dbReference type="Proteomes" id="UP000251853"/>
    </source>
</evidence>
<dbReference type="EMBL" id="UAVW01000019">
    <property type="protein sequence ID" value="SQB16214.1"/>
    <property type="molecule type" value="Genomic_DNA"/>
</dbReference>
<evidence type="ECO:0000313" key="2">
    <source>
        <dbReference type="EMBL" id="SQB16214.1"/>
    </source>
</evidence>
<sequence length="76" mass="8717">MLSIKHFVCCGMDVHKKFVVATIALTDYRGVTSYVKKRFATFNSDLNSLKKWLLSFNCTEICLESTGKYCAHIWCT</sequence>
<proteinExistence type="predicted"/>
<accession>A0A2X2W9K5</accession>
<keyword evidence="3" id="KW-1185">Reference proteome</keyword>
<dbReference type="EMBL" id="UAVW01000004">
    <property type="protein sequence ID" value="SQB10370.1"/>
    <property type="molecule type" value="Genomic_DNA"/>
</dbReference>
<dbReference type="Proteomes" id="UP000251853">
    <property type="component" value="Unassembled WGS sequence"/>
</dbReference>
<gene>
    <name evidence="1" type="ORF">NCTC11224_01690</name>
    <name evidence="2" type="ORF">NCTC11224_05317</name>
</gene>
<protein>
    <submittedName>
        <fullName evidence="1">Transposase</fullName>
    </submittedName>
</protein>
<evidence type="ECO:0000313" key="1">
    <source>
        <dbReference type="EMBL" id="SQB10370.1"/>
    </source>
</evidence>
<reference evidence="1 3" key="1">
    <citation type="submission" date="2018-06" db="EMBL/GenBank/DDBJ databases">
        <authorList>
            <consortium name="Pathogen Informatics"/>
            <person name="Doyle S."/>
        </authorList>
    </citation>
    <scope>NUCLEOTIDE SEQUENCE [LARGE SCALE GENOMIC DNA]</scope>
    <source>
        <strain evidence="1 3">NCTC11224</strain>
    </source>
</reference>
<dbReference type="AlphaFoldDB" id="A0A2X2W9K5"/>
<name>A0A2X2W9K5_9FIRM</name>
<organism evidence="1 3">
    <name type="scientific">Enterocloster clostridioformis</name>
    <dbReference type="NCBI Taxonomy" id="1531"/>
    <lineage>
        <taxon>Bacteria</taxon>
        <taxon>Bacillati</taxon>
        <taxon>Bacillota</taxon>
        <taxon>Clostridia</taxon>
        <taxon>Lachnospirales</taxon>
        <taxon>Lachnospiraceae</taxon>
        <taxon>Enterocloster</taxon>
    </lineage>
</organism>